<proteinExistence type="predicted"/>
<sequence length="102" mass="10665">MSHRGLRNAGVITICVGVLTIVLIVLRQTQLLGLFSRSLRRVTSTPVEFEVAGIVILCGAGVVVLGIVMVVAAAMLRARAQAGAGPDVETEQGEQQDQPVGD</sequence>
<dbReference type="Proteomes" id="UP001597024">
    <property type="component" value="Unassembled WGS sequence"/>
</dbReference>
<keyword evidence="2" id="KW-0472">Membrane</keyword>
<name>A0ABW3DXA2_9ACTN</name>
<protein>
    <recommendedName>
        <fullName evidence="5">DUF2970 domain-containing protein</fullName>
    </recommendedName>
</protein>
<feature type="transmembrane region" description="Helical" evidence="2">
    <location>
        <begin position="51"/>
        <end position="76"/>
    </location>
</feature>
<reference evidence="4" key="1">
    <citation type="journal article" date="2019" name="Int. J. Syst. Evol. Microbiol.">
        <title>The Global Catalogue of Microorganisms (GCM) 10K type strain sequencing project: providing services to taxonomists for standard genome sequencing and annotation.</title>
        <authorList>
            <consortium name="The Broad Institute Genomics Platform"/>
            <consortium name="The Broad Institute Genome Sequencing Center for Infectious Disease"/>
            <person name="Wu L."/>
            <person name="Ma J."/>
        </authorList>
    </citation>
    <scope>NUCLEOTIDE SEQUENCE [LARGE SCALE GENOMIC DNA]</scope>
    <source>
        <strain evidence="4">CCUG 62974</strain>
    </source>
</reference>
<gene>
    <name evidence="3" type="ORF">ACFQ08_28225</name>
</gene>
<feature type="transmembrane region" description="Helical" evidence="2">
    <location>
        <begin position="12"/>
        <end position="31"/>
    </location>
</feature>
<keyword evidence="2" id="KW-1133">Transmembrane helix</keyword>
<evidence type="ECO:0000256" key="2">
    <source>
        <dbReference type="SAM" id="Phobius"/>
    </source>
</evidence>
<accession>A0ABW3DXA2</accession>
<dbReference type="EMBL" id="JBHTHX010001333">
    <property type="protein sequence ID" value="MFD0888439.1"/>
    <property type="molecule type" value="Genomic_DNA"/>
</dbReference>
<keyword evidence="4" id="KW-1185">Reference proteome</keyword>
<evidence type="ECO:0008006" key="5">
    <source>
        <dbReference type="Google" id="ProtNLM"/>
    </source>
</evidence>
<evidence type="ECO:0000313" key="4">
    <source>
        <dbReference type="Proteomes" id="UP001597024"/>
    </source>
</evidence>
<organism evidence="3 4">
    <name type="scientific">Streptosporangium algeriense</name>
    <dbReference type="NCBI Taxonomy" id="1682748"/>
    <lineage>
        <taxon>Bacteria</taxon>
        <taxon>Bacillati</taxon>
        <taxon>Actinomycetota</taxon>
        <taxon>Actinomycetes</taxon>
        <taxon>Streptosporangiales</taxon>
        <taxon>Streptosporangiaceae</taxon>
        <taxon>Streptosporangium</taxon>
    </lineage>
</organism>
<evidence type="ECO:0000313" key="3">
    <source>
        <dbReference type="EMBL" id="MFD0888439.1"/>
    </source>
</evidence>
<feature type="region of interest" description="Disordered" evidence="1">
    <location>
        <begin position="83"/>
        <end position="102"/>
    </location>
</feature>
<evidence type="ECO:0000256" key="1">
    <source>
        <dbReference type="SAM" id="MobiDB-lite"/>
    </source>
</evidence>
<keyword evidence="2" id="KW-0812">Transmembrane</keyword>
<comment type="caution">
    <text evidence="3">The sequence shown here is derived from an EMBL/GenBank/DDBJ whole genome shotgun (WGS) entry which is preliminary data.</text>
</comment>